<dbReference type="Proteomes" id="UP000321570">
    <property type="component" value="Unassembled WGS sequence"/>
</dbReference>
<evidence type="ECO:0000313" key="3">
    <source>
        <dbReference type="EMBL" id="VDL19454.1"/>
    </source>
</evidence>
<sequence>MDNLPRARIVHLSKWPNTDGYGFVLKDSKSKEYRIGAVEANLPAESAGIMENDILIEVNGRSTNDMAYADVVQLIKRMPDKVTLMVLQPYEKNVLVRRGIKLTSSTCPAQIIKGRRNRDDTTAMICRKMSDDTLSKSLLNCDSATATHLNKHRLDLLSSL</sequence>
<dbReference type="GO" id="GO:0016324">
    <property type="term" value="C:apical plasma membrane"/>
    <property type="evidence" value="ECO:0007669"/>
    <property type="project" value="TreeGrafter"/>
</dbReference>
<dbReference type="CDD" id="cd06768">
    <property type="entry name" value="PDZ_NHERF-like"/>
    <property type="match status" value="1"/>
</dbReference>
<dbReference type="GO" id="GO:0043495">
    <property type="term" value="F:protein-membrane adaptor activity"/>
    <property type="evidence" value="ECO:0007669"/>
    <property type="project" value="TreeGrafter"/>
</dbReference>
<evidence type="ECO:0000313" key="7">
    <source>
        <dbReference type="WBParaSite" id="HDID_0000199201-mRNA-1"/>
    </source>
</evidence>
<dbReference type="WBParaSite" id="HDID_0000199201-mRNA-1">
    <property type="protein sequence ID" value="HDID_0000199201-mRNA-1"/>
    <property type="gene ID" value="HDID_0000199201"/>
</dbReference>
<dbReference type="PANTHER" id="PTHR14191:SF3">
    <property type="entry name" value="NA(+)_H(+) EXCHANGE REGULATORY COFACTOR-LIKE PROTEIN NRFL-1"/>
    <property type="match status" value="1"/>
</dbReference>
<evidence type="ECO:0000259" key="2">
    <source>
        <dbReference type="PROSITE" id="PS50106"/>
    </source>
</evidence>
<name>A0A0R3SBV1_HYMDI</name>
<feature type="domain" description="PDZ" evidence="2">
    <location>
        <begin position="9"/>
        <end position="90"/>
    </location>
</feature>
<evidence type="ECO:0000313" key="6">
    <source>
        <dbReference type="Proteomes" id="UP000321570"/>
    </source>
</evidence>
<dbReference type="Pfam" id="PF00595">
    <property type="entry name" value="PDZ"/>
    <property type="match status" value="1"/>
</dbReference>
<reference evidence="4 6" key="3">
    <citation type="submission" date="2019-07" db="EMBL/GenBank/DDBJ databases">
        <authorList>
            <person name="Jastrzebski P J."/>
            <person name="Paukszto L."/>
            <person name="Jastrzebski P J."/>
        </authorList>
    </citation>
    <scope>NUCLEOTIDE SEQUENCE [LARGE SCALE GENOMIC DNA]</scope>
    <source>
        <strain evidence="4 6">WMS-il1</strain>
    </source>
</reference>
<accession>A0A0R3SBV1</accession>
<dbReference type="InterPro" id="IPR051067">
    <property type="entry name" value="NHER"/>
</dbReference>
<dbReference type="AlphaFoldDB" id="A0A0R3SBV1"/>
<dbReference type="InterPro" id="IPR001478">
    <property type="entry name" value="PDZ"/>
</dbReference>
<dbReference type="STRING" id="6216.A0A0R3SBV1"/>
<dbReference type="Proteomes" id="UP000274504">
    <property type="component" value="Unassembled WGS sequence"/>
</dbReference>
<evidence type="ECO:0000256" key="1">
    <source>
        <dbReference type="ARBA" id="ARBA00022737"/>
    </source>
</evidence>
<evidence type="ECO:0000313" key="5">
    <source>
        <dbReference type="Proteomes" id="UP000274504"/>
    </source>
</evidence>
<reference evidence="7" key="1">
    <citation type="submission" date="2017-02" db="UniProtKB">
        <authorList>
            <consortium name="WormBaseParasite"/>
        </authorList>
    </citation>
    <scope>IDENTIFICATION</scope>
</reference>
<dbReference type="PROSITE" id="PS50106">
    <property type="entry name" value="PDZ"/>
    <property type="match status" value="1"/>
</dbReference>
<dbReference type="SUPFAM" id="SSF50156">
    <property type="entry name" value="PDZ domain-like"/>
    <property type="match status" value="1"/>
</dbReference>
<dbReference type="OrthoDB" id="10007415at2759"/>
<proteinExistence type="predicted"/>
<dbReference type="Gene3D" id="2.30.42.10">
    <property type="match status" value="1"/>
</dbReference>
<dbReference type="InterPro" id="IPR036034">
    <property type="entry name" value="PDZ_sf"/>
</dbReference>
<dbReference type="EMBL" id="UYSG01000431">
    <property type="protein sequence ID" value="VDL19454.1"/>
    <property type="molecule type" value="Genomic_DNA"/>
</dbReference>
<reference evidence="3 5" key="2">
    <citation type="submission" date="2018-11" db="EMBL/GenBank/DDBJ databases">
        <authorList>
            <consortium name="Pathogen Informatics"/>
        </authorList>
    </citation>
    <scope>NUCLEOTIDE SEQUENCE [LARGE SCALE GENOMIC DNA]</scope>
</reference>
<organism evidence="7">
    <name type="scientific">Hymenolepis diminuta</name>
    <name type="common">Rat tapeworm</name>
    <dbReference type="NCBI Taxonomy" id="6216"/>
    <lineage>
        <taxon>Eukaryota</taxon>
        <taxon>Metazoa</taxon>
        <taxon>Spiralia</taxon>
        <taxon>Lophotrochozoa</taxon>
        <taxon>Platyhelminthes</taxon>
        <taxon>Cestoda</taxon>
        <taxon>Eucestoda</taxon>
        <taxon>Cyclophyllidea</taxon>
        <taxon>Hymenolepididae</taxon>
        <taxon>Hymenolepis</taxon>
    </lineage>
</organism>
<evidence type="ECO:0000313" key="4">
    <source>
        <dbReference type="EMBL" id="VUZ48799.1"/>
    </source>
</evidence>
<keyword evidence="1" id="KW-0677">Repeat</keyword>
<keyword evidence="6" id="KW-1185">Reference proteome</keyword>
<dbReference type="SMART" id="SM00228">
    <property type="entry name" value="PDZ"/>
    <property type="match status" value="1"/>
</dbReference>
<dbReference type="EMBL" id="CABIJS010000310">
    <property type="protein sequence ID" value="VUZ48799.1"/>
    <property type="molecule type" value="Genomic_DNA"/>
</dbReference>
<dbReference type="GO" id="GO:0072659">
    <property type="term" value="P:protein localization to plasma membrane"/>
    <property type="evidence" value="ECO:0007669"/>
    <property type="project" value="TreeGrafter"/>
</dbReference>
<gene>
    <name evidence="3" type="ORF">HDID_LOCUS1993</name>
    <name evidence="4" type="ORF">WMSIL1_LOCUS8055</name>
</gene>
<dbReference type="PANTHER" id="PTHR14191">
    <property type="entry name" value="PDZ DOMAIN CONTAINING PROTEIN"/>
    <property type="match status" value="1"/>
</dbReference>
<protein>
    <submittedName>
        <fullName evidence="7">PDZ domain-containing protein</fullName>
    </submittedName>
</protein>